<reference evidence="11 12" key="1">
    <citation type="journal article" date="2011" name="Proc. Natl. Acad. Sci. U.S.A.">
        <title>Evolutionary erosion of yeast sex chromosomes by mating-type switching accidents.</title>
        <authorList>
            <person name="Gordon J.L."/>
            <person name="Armisen D."/>
            <person name="Proux-Wera E."/>
            <person name="Oheigeartaigh S.S."/>
            <person name="Byrne K.P."/>
            <person name="Wolfe K.H."/>
        </authorList>
    </citation>
    <scope>NUCLEOTIDE SEQUENCE [LARGE SCALE GENOMIC DNA]</scope>
    <source>
        <strain evidence="12">ATCC 24235 / CBS 4417 / NBRC 1672 / NRRL Y-8282 / UCD 70-5</strain>
    </source>
</reference>
<dbReference type="STRING" id="1071381.G8BVG2"/>
<proteinExistence type="inferred from homology"/>
<evidence type="ECO:0000256" key="2">
    <source>
        <dbReference type="ARBA" id="ARBA00009418"/>
    </source>
</evidence>
<feature type="region of interest" description="Disordered" evidence="10">
    <location>
        <begin position="1"/>
        <end position="21"/>
    </location>
</feature>
<dbReference type="PANTHER" id="PTHR21738:SF0">
    <property type="entry name" value="RIBOSOMAL RNA PROCESSING PROTEIN 36 HOMOLOG"/>
    <property type="match status" value="1"/>
</dbReference>
<feature type="compositionally biased region" description="Basic and acidic residues" evidence="10">
    <location>
        <begin position="125"/>
        <end position="136"/>
    </location>
</feature>
<dbReference type="HOGENOM" id="CLU_048802_3_0_1"/>
<evidence type="ECO:0000256" key="5">
    <source>
        <dbReference type="ARBA" id="ARBA00023054"/>
    </source>
</evidence>
<dbReference type="OrthoDB" id="448446at2759"/>
<evidence type="ECO:0000256" key="7">
    <source>
        <dbReference type="ARBA" id="ARBA00023274"/>
    </source>
</evidence>
<dbReference type="RefSeq" id="XP_003686324.1">
    <property type="nucleotide sequence ID" value="XM_003686276.1"/>
</dbReference>
<dbReference type="GO" id="GO:0005730">
    <property type="term" value="C:nucleolus"/>
    <property type="evidence" value="ECO:0007669"/>
    <property type="project" value="UniProtKB-SubCell"/>
</dbReference>
<comment type="subunit">
    <text evidence="9">Associates with 90S and pre-40S pre-ribosomal particles.</text>
</comment>
<feature type="compositionally biased region" description="Acidic residues" evidence="10">
    <location>
        <begin position="102"/>
        <end position="124"/>
    </location>
</feature>
<dbReference type="OMA" id="QHEIGSE"/>
<evidence type="ECO:0000256" key="10">
    <source>
        <dbReference type="SAM" id="MobiDB-lite"/>
    </source>
</evidence>
<organism evidence="11 12">
    <name type="scientific">Tetrapisispora phaffii (strain ATCC 24235 / CBS 4417 / NBRC 1672 / NRRL Y-8282 / UCD 70-5)</name>
    <name type="common">Yeast</name>
    <name type="synonym">Fabospora phaffii</name>
    <dbReference type="NCBI Taxonomy" id="1071381"/>
    <lineage>
        <taxon>Eukaryota</taxon>
        <taxon>Fungi</taxon>
        <taxon>Dikarya</taxon>
        <taxon>Ascomycota</taxon>
        <taxon>Saccharomycotina</taxon>
        <taxon>Saccharomycetes</taxon>
        <taxon>Saccharomycetales</taxon>
        <taxon>Saccharomycetaceae</taxon>
        <taxon>Tetrapisispora</taxon>
    </lineage>
</organism>
<evidence type="ECO:0000256" key="9">
    <source>
        <dbReference type="RuleBase" id="RU368027"/>
    </source>
</evidence>
<dbReference type="AlphaFoldDB" id="G8BVG2"/>
<feature type="compositionally biased region" description="Basic and acidic residues" evidence="10">
    <location>
        <begin position="60"/>
        <end position="101"/>
    </location>
</feature>
<sequence length="317" mass="37834">MSYYFKNLKPGQEPDDNSEDDLENILSNRKQHEIGSEESDDELKTLSFASLKKANVVLSEEERMEAKKVSKKPKLAEKKSRYKQSEEVVEDRHTKHFKEGSFDNDSDLSGSDDDSGSDIGFFEEDGVKSSHKDKSNNKRHKHAPTEHSSKKRVSKIREIPGLDTSRGKRNLYQDIRFDKSMGEATDINVIRNRYQFLDEYRQNEIDELDALLHDRKFISKISEYEKADMEEKLRSMMSRMQSIKNRDLERKIVKDYENELNKDNKTRFHLKESDKRKVIQKWKFEHMKNKQREKVMERKRKKRLGKEFKQFEFHQQR</sequence>
<evidence type="ECO:0000256" key="1">
    <source>
        <dbReference type="ARBA" id="ARBA00004604"/>
    </source>
</evidence>
<keyword evidence="3 9" id="KW-0690">Ribosome biogenesis</keyword>
<comment type="similarity">
    <text evidence="2 9">Belongs to the RRP36 family.</text>
</comment>
<dbReference type="KEGG" id="tpf:TPHA_0G00540"/>
<accession>G8BVG2</accession>
<dbReference type="EMBL" id="HE612862">
    <property type="protein sequence ID" value="CCE63890.1"/>
    <property type="molecule type" value="Genomic_DNA"/>
</dbReference>
<keyword evidence="7 9" id="KW-0687">Ribonucleoprotein</keyword>
<keyword evidence="4 9" id="KW-0698">rRNA processing</keyword>
<dbReference type="Pfam" id="PF06102">
    <property type="entry name" value="RRP36"/>
    <property type="match status" value="1"/>
</dbReference>
<dbReference type="GO" id="GO:0030686">
    <property type="term" value="C:90S preribosome"/>
    <property type="evidence" value="ECO:0007669"/>
    <property type="project" value="TreeGrafter"/>
</dbReference>
<evidence type="ECO:0000256" key="8">
    <source>
        <dbReference type="ARBA" id="ARBA00025053"/>
    </source>
</evidence>
<gene>
    <name evidence="11" type="primary">TPHA0G00540</name>
    <name evidence="11" type="ordered locus">TPHA_0G00540</name>
</gene>
<keyword evidence="6 9" id="KW-0539">Nucleus</keyword>
<dbReference type="eggNOG" id="KOG3190">
    <property type="taxonomic scope" value="Eukaryota"/>
</dbReference>
<evidence type="ECO:0000256" key="6">
    <source>
        <dbReference type="ARBA" id="ARBA00023242"/>
    </source>
</evidence>
<comment type="subcellular location">
    <subcellularLocation>
        <location evidence="1 9">Nucleus</location>
        <location evidence="1 9">Nucleolus</location>
    </subcellularLocation>
</comment>
<evidence type="ECO:0000256" key="4">
    <source>
        <dbReference type="ARBA" id="ARBA00022552"/>
    </source>
</evidence>
<evidence type="ECO:0000313" key="12">
    <source>
        <dbReference type="Proteomes" id="UP000005666"/>
    </source>
</evidence>
<comment type="function">
    <text evidence="8 9">Component of the 90S pre-ribosome involved in the maturation of rRNAs. Required for early cleavages of the pre-RNAs in the 40S ribosomal subunit maturation pathway.</text>
</comment>
<dbReference type="PANTHER" id="PTHR21738">
    <property type="entry name" value="RIBOSOMAL RNA PROCESSING PROTEIN 36 HOMOLOG"/>
    <property type="match status" value="1"/>
</dbReference>
<keyword evidence="12" id="KW-1185">Reference proteome</keyword>
<dbReference type="GO" id="GO:0000462">
    <property type="term" value="P:maturation of SSU-rRNA from tricistronic rRNA transcript (SSU-rRNA, 5.8S rRNA, LSU-rRNA)"/>
    <property type="evidence" value="ECO:0007669"/>
    <property type="project" value="TreeGrafter"/>
</dbReference>
<evidence type="ECO:0000313" key="11">
    <source>
        <dbReference type="EMBL" id="CCE63890.1"/>
    </source>
</evidence>
<evidence type="ECO:0000256" key="3">
    <source>
        <dbReference type="ARBA" id="ARBA00022517"/>
    </source>
</evidence>
<name>G8BVG2_TETPH</name>
<feature type="region of interest" description="Disordered" evidence="10">
    <location>
        <begin position="60"/>
        <end position="166"/>
    </location>
</feature>
<dbReference type="Proteomes" id="UP000005666">
    <property type="component" value="Chromosome 7"/>
</dbReference>
<keyword evidence="5" id="KW-0175">Coiled coil</keyword>
<dbReference type="InterPro" id="IPR009292">
    <property type="entry name" value="RRP36"/>
</dbReference>
<dbReference type="GeneID" id="11535800"/>
<protein>
    <recommendedName>
        <fullName evidence="9">rRNA biogenesis protein RRP36</fullName>
    </recommendedName>
</protein>